<sequence length="208" mass="24476">MLVFIDESGDPGFKLNRGSSRFFVVALVVFEDNGEAVACDQRINLLRREIKLPDNFEFHFKENSHRIRLKFLEAIAPYNFFYFGIALNKDPEKLWGEGFKVKESLYKYACSLVFENAKPYLRNATVVIDKSGHKHFQVELRKYLKEKANINKAIIRKIKTQRSKGNNLLQLVDYIAGVVNRNILKKKRADEYKKFIVHKEIYVQIWPR</sequence>
<dbReference type="AlphaFoldDB" id="A0A1F4UQ47"/>
<accession>A0A1F4UQ47</accession>
<evidence type="ECO:0000313" key="1">
    <source>
        <dbReference type="EMBL" id="OGC47097.1"/>
    </source>
</evidence>
<organism evidence="1 2">
    <name type="scientific">candidate division WWE3 bacterium RIFCSPHIGHO2_01_FULL_35_17</name>
    <dbReference type="NCBI Taxonomy" id="1802614"/>
    <lineage>
        <taxon>Bacteria</taxon>
        <taxon>Katanobacteria</taxon>
    </lineage>
</organism>
<proteinExistence type="predicted"/>
<evidence type="ECO:0000313" key="2">
    <source>
        <dbReference type="Proteomes" id="UP000176444"/>
    </source>
</evidence>
<name>A0A1F4UQ47_UNCKA</name>
<dbReference type="Proteomes" id="UP000176444">
    <property type="component" value="Unassembled WGS sequence"/>
</dbReference>
<dbReference type="Pfam" id="PF12686">
    <property type="entry name" value="DUF3800"/>
    <property type="match status" value="1"/>
</dbReference>
<dbReference type="EMBL" id="MEUX01000022">
    <property type="protein sequence ID" value="OGC47097.1"/>
    <property type="molecule type" value="Genomic_DNA"/>
</dbReference>
<protein>
    <recommendedName>
        <fullName evidence="3">DUF3800 domain-containing protein</fullName>
    </recommendedName>
</protein>
<dbReference type="InterPro" id="IPR024524">
    <property type="entry name" value="DUF3800"/>
</dbReference>
<comment type="caution">
    <text evidence="1">The sequence shown here is derived from an EMBL/GenBank/DDBJ whole genome shotgun (WGS) entry which is preliminary data.</text>
</comment>
<evidence type="ECO:0008006" key="3">
    <source>
        <dbReference type="Google" id="ProtNLM"/>
    </source>
</evidence>
<gene>
    <name evidence="1" type="ORF">A2713_01905</name>
</gene>
<reference evidence="1 2" key="1">
    <citation type="journal article" date="2016" name="Nat. Commun.">
        <title>Thousands of microbial genomes shed light on interconnected biogeochemical processes in an aquifer system.</title>
        <authorList>
            <person name="Anantharaman K."/>
            <person name="Brown C.T."/>
            <person name="Hug L.A."/>
            <person name="Sharon I."/>
            <person name="Castelle C.J."/>
            <person name="Probst A.J."/>
            <person name="Thomas B.C."/>
            <person name="Singh A."/>
            <person name="Wilkins M.J."/>
            <person name="Karaoz U."/>
            <person name="Brodie E.L."/>
            <person name="Williams K.H."/>
            <person name="Hubbard S.S."/>
            <person name="Banfield J.F."/>
        </authorList>
    </citation>
    <scope>NUCLEOTIDE SEQUENCE [LARGE SCALE GENOMIC DNA]</scope>
</reference>